<proteinExistence type="predicted"/>
<sequence length="91" mass="9854">MLSIVYVFVCGNPGLLGFSVDKRGINLPLTSTFGPAHHWSRAYEIEMTEAAFCAFMIDGTIAIADLISCGYHVARSTPDANALPKHHRSSS</sequence>
<evidence type="ECO:0000313" key="1">
    <source>
        <dbReference type="EMBL" id="AGK56985.1"/>
    </source>
</evidence>
<name>N0BA61_9HYPH</name>
<dbReference type="KEGG" id="hdt:HYPDE_26523"/>
<dbReference type="STRING" id="670307.HYPDE_26523"/>
<dbReference type="Proteomes" id="UP000005952">
    <property type="component" value="Chromosome"/>
</dbReference>
<dbReference type="AlphaFoldDB" id="N0BA61"/>
<dbReference type="HOGENOM" id="CLU_2493702_0_0_5"/>
<accession>N0BA61</accession>
<gene>
    <name evidence="1" type="ORF">HYPDE_26523</name>
</gene>
<reference evidence="1 2" key="1">
    <citation type="journal article" date="2013" name="Genome Announc.">
        <title>Genome sequences for three denitrifying bacterial strains isolated from a uranium- and nitrate-contaminated subsurface environment.</title>
        <authorList>
            <person name="Venkatramanan R."/>
            <person name="Prakash O."/>
            <person name="Woyke T."/>
            <person name="Chain P."/>
            <person name="Goodwin L.A."/>
            <person name="Watson D."/>
            <person name="Brooks S."/>
            <person name="Kostka J.E."/>
            <person name="Green S.J."/>
        </authorList>
    </citation>
    <scope>NUCLEOTIDE SEQUENCE [LARGE SCALE GENOMIC DNA]</scope>
    <source>
        <strain evidence="1 2">1NES1</strain>
    </source>
</reference>
<keyword evidence="2" id="KW-1185">Reference proteome</keyword>
<protein>
    <submittedName>
        <fullName evidence="1">Uncharacterized protein</fullName>
    </submittedName>
</protein>
<organism evidence="1 2">
    <name type="scientific">Hyphomicrobium denitrificans 1NES1</name>
    <dbReference type="NCBI Taxonomy" id="670307"/>
    <lineage>
        <taxon>Bacteria</taxon>
        <taxon>Pseudomonadati</taxon>
        <taxon>Pseudomonadota</taxon>
        <taxon>Alphaproteobacteria</taxon>
        <taxon>Hyphomicrobiales</taxon>
        <taxon>Hyphomicrobiaceae</taxon>
        <taxon>Hyphomicrobium</taxon>
    </lineage>
</organism>
<evidence type="ECO:0000313" key="2">
    <source>
        <dbReference type="Proteomes" id="UP000005952"/>
    </source>
</evidence>
<dbReference type="EMBL" id="CP005587">
    <property type="protein sequence ID" value="AGK56985.1"/>
    <property type="molecule type" value="Genomic_DNA"/>
</dbReference>